<feature type="compositionally biased region" description="Basic and acidic residues" evidence="1">
    <location>
        <begin position="18"/>
        <end position="32"/>
    </location>
</feature>
<sequence>MSEDNAAEQALNSNVSQDRTEVQDQTRGRDTTPKAITLSVTRPFDPFIPRPVHPLPKRARTSGPQRLAEDGHADALNSLSELINSLKAGLTVFSDAQSSILAEVMRGTPQSETVGRNTTTTMTTTTTKTTITTTTVTTTAILRSNIFVPLL</sequence>
<evidence type="ECO:0000256" key="1">
    <source>
        <dbReference type="SAM" id="MobiDB-lite"/>
    </source>
</evidence>
<dbReference type="EMBL" id="ML769666">
    <property type="protein sequence ID" value="KAE9390205.1"/>
    <property type="molecule type" value="Genomic_DNA"/>
</dbReference>
<proteinExistence type="predicted"/>
<feature type="region of interest" description="Disordered" evidence="1">
    <location>
        <begin position="1"/>
        <end position="65"/>
    </location>
</feature>
<evidence type="ECO:0000313" key="2">
    <source>
        <dbReference type="EMBL" id="KAE9390205.1"/>
    </source>
</evidence>
<dbReference type="Proteomes" id="UP000799118">
    <property type="component" value="Unassembled WGS sequence"/>
</dbReference>
<reference evidence="2" key="1">
    <citation type="journal article" date="2019" name="Environ. Microbiol.">
        <title>Fungal ecological strategies reflected in gene transcription - a case study of two litter decomposers.</title>
        <authorList>
            <person name="Barbi F."/>
            <person name="Kohler A."/>
            <person name="Barry K."/>
            <person name="Baskaran P."/>
            <person name="Daum C."/>
            <person name="Fauchery L."/>
            <person name="Ihrmark K."/>
            <person name="Kuo A."/>
            <person name="LaButti K."/>
            <person name="Lipzen A."/>
            <person name="Morin E."/>
            <person name="Grigoriev I.V."/>
            <person name="Henrissat B."/>
            <person name="Lindahl B."/>
            <person name="Martin F."/>
        </authorList>
    </citation>
    <scope>NUCLEOTIDE SEQUENCE</scope>
    <source>
        <strain evidence="2">JB14</strain>
    </source>
</reference>
<dbReference type="AlphaFoldDB" id="A0A6A4GYR4"/>
<gene>
    <name evidence="2" type="ORF">BT96DRAFT_1002486</name>
</gene>
<name>A0A6A4GYR4_9AGAR</name>
<organism evidence="2 3">
    <name type="scientific">Gymnopus androsaceus JB14</name>
    <dbReference type="NCBI Taxonomy" id="1447944"/>
    <lineage>
        <taxon>Eukaryota</taxon>
        <taxon>Fungi</taxon>
        <taxon>Dikarya</taxon>
        <taxon>Basidiomycota</taxon>
        <taxon>Agaricomycotina</taxon>
        <taxon>Agaricomycetes</taxon>
        <taxon>Agaricomycetidae</taxon>
        <taxon>Agaricales</taxon>
        <taxon>Marasmiineae</taxon>
        <taxon>Omphalotaceae</taxon>
        <taxon>Gymnopus</taxon>
    </lineage>
</organism>
<accession>A0A6A4GYR4</accession>
<keyword evidence="3" id="KW-1185">Reference proteome</keyword>
<protein>
    <submittedName>
        <fullName evidence="2">Uncharacterized protein</fullName>
    </submittedName>
</protein>
<evidence type="ECO:0000313" key="3">
    <source>
        <dbReference type="Proteomes" id="UP000799118"/>
    </source>
</evidence>